<evidence type="ECO:0000313" key="2">
    <source>
        <dbReference type="Proteomes" id="UP001311915"/>
    </source>
</evidence>
<dbReference type="PANTHER" id="PTHR31286:SF79">
    <property type="entry name" value="N-6 ADENINE-SPECIFIC DNA METHYLASE"/>
    <property type="match status" value="1"/>
</dbReference>
<dbReference type="Proteomes" id="UP001311915">
    <property type="component" value="Unassembled WGS sequence"/>
</dbReference>
<dbReference type="EMBL" id="JAWPEI010000074">
    <property type="protein sequence ID" value="KAK4706512.1"/>
    <property type="molecule type" value="Genomic_DNA"/>
</dbReference>
<dbReference type="PANTHER" id="PTHR31286">
    <property type="entry name" value="GLYCINE-RICH CELL WALL STRUCTURAL PROTEIN 1.8-LIKE"/>
    <property type="match status" value="1"/>
</dbReference>
<sequence>MAWISFLNFKPTFFVKESIFSLASVVGKPLQLDMATINKTRPSCARVKVQVDLLANLPRVVELEVVKNKTKTSRVDTVHIQYDMVPKYCKQCKLQGHAEKECRILHPELRTHKQKEGHADKEKFVENYQPEVALVRVGK</sequence>
<comment type="caution">
    <text evidence="1">The sequence shown here is derived from an EMBL/GenBank/DDBJ whole genome shotgun (WGS) entry which is preliminary data.</text>
</comment>
<keyword evidence="2" id="KW-1185">Reference proteome</keyword>
<evidence type="ECO:0000313" key="1">
    <source>
        <dbReference type="EMBL" id="KAK4706512.1"/>
    </source>
</evidence>
<reference evidence="1 2" key="1">
    <citation type="submission" date="2023-10" db="EMBL/GenBank/DDBJ databases">
        <title>Genome-Wide Identification Analysis in wild type Solanum Pinnatisectum Reveals Some Genes Defensing Phytophthora Infestans.</title>
        <authorList>
            <person name="Sun C."/>
        </authorList>
    </citation>
    <scope>NUCLEOTIDE SEQUENCE [LARGE SCALE GENOMIC DNA]</scope>
    <source>
        <strain evidence="1">LQN</strain>
        <tissue evidence="1">Leaf</tissue>
    </source>
</reference>
<proteinExistence type="predicted"/>
<accession>A0AAV9K2P0</accession>
<name>A0AAV9K2P0_9SOLN</name>
<dbReference type="InterPro" id="IPR040256">
    <property type="entry name" value="At4g02000-like"/>
</dbReference>
<organism evidence="1 2">
    <name type="scientific">Solanum pinnatisectum</name>
    <name type="common">tansyleaf nightshade</name>
    <dbReference type="NCBI Taxonomy" id="50273"/>
    <lineage>
        <taxon>Eukaryota</taxon>
        <taxon>Viridiplantae</taxon>
        <taxon>Streptophyta</taxon>
        <taxon>Embryophyta</taxon>
        <taxon>Tracheophyta</taxon>
        <taxon>Spermatophyta</taxon>
        <taxon>Magnoliopsida</taxon>
        <taxon>eudicotyledons</taxon>
        <taxon>Gunneridae</taxon>
        <taxon>Pentapetalae</taxon>
        <taxon>asterids</taxon>
        <taxon>lamiids</taxon>
        <taxon>Solanales</taxon>
        <taxon>Solanaceae</taxon>
        <taxon>Solanoideae</taxon>
        <taxon>Solaneae</taxon>
        <taxon>Solanum</taxon>
    </lineage>
</organism>
<dbReference type="AlphaFoldDB" id="A0AAV9K2P0"/>
<gene>
    <name evidence="1" type="ORF">R3W88_033929</name>
</gene>
<protein>
    <recommendedName>
        <fullName evidence="3">DUF4283 domain-containing protein</fullName>
    </recommendedName>
</protein>
<evidence type="ECO:0008006" key="3">
    <source>
        <dbReference type="Google" id="ProtNLM"/>
    </source>
</evidence>